<sequence>MNFRILVDEDIPILVGEVAQVGTERQRRCCEGGRSGNGTVQDKKGAELWAGKRHKACQKWSSVWGGWGGRPETGQKACKVVLGKMAPAGIKWSEDDAQKTAPGGTTT</sequence>
<dbReference type="AlphaFoldDB" id="A0A0V1GW76"/>
<name>A0A0V1GW76_9BILA</name>
<evidence type="ECO:0000313" key="1">
    <source>
        <dbReference type="EMBL" id="KRZ02409.1"/>
    </source>
</evidence>
<gene>
    <name evidence="1" type="ORF">T11_1718</name>
</gene>
<dbReference type="EMBL" id="JYDP01000230">
    <property type="protein sequence ID" value="KRZ02409.1"/>
    <property type="molecule type" value="Genomic_DNA"/>
</dbReference>
<comment type="caution">
    <text evidence="1">The sequence shown here is derived from an EMBL/GenBank/DDBJ whole genome shotgun (WGS) entry which is preliminary data.</text>
</comment>
<keyword evidence="2" id="KW-1185">Reference proteome</keyword>
<protein>
    <submittedName>
        <fullName evidence="1">Uncharacterized protein</fullName>
    </submittedName>
</protein>
<evidence type="ECO:0000313" key="2">
    <source>
        <dbReference type="Proteomes" id="UP000055024"/>
    </source>
</evidence>
<proteinExistence type="predicted"/>
<reference evidence="1 2" key="1">
    <citation type="submission" date="2015-01" db="EMBL/GenBank/DDBJ databases">
        <title>Evolution of Trichinella species and genotypes.</title>
        <authorList>
            <person name="Korhonen P.K."/>
            <person name="Edoardo P."/>
            <person name="Giuseppe L.R."/>
            <person name="Gasser R.B."/>
        </authorList>
    </citation>
    <scope>NUCLEOTIDE SEQUENCE [LARGE SCALE GENOMIC DNA]</scope>
    <source>
        <strain evidence="1">ISS1029</strain>
    </source>
</reference>
<organism evidence="1 2">
    <name type="scientific">Trichinella zimbabwensis</name>
    <dbReference type="NCBI Taxonomy" id="268475"/>
    <lineage>
        <taxon>Eukaryota</taxon>
        <taxon>Metazoa</taxon>
        <taxon>Ecdysozoa</taxon>
        <taxon>Nematoda</taxon>
        <taxon>Enoplea</taxon>
        <taxon>Dorylaimia</taxon>
        <taxon>Trichinellida</taxon>
        <taxon>Trichinellidae</taxon>
        <taxon>Trichinella</taxon>
    </lineage>
</organism>
<accession>A0A0V1GW76</accession>
<dbReference type="Proteomes" id="UP000055024">
    <property type="component" value="Unassembled WGS sequence"/>
</dbReference>